<name>A0A142B9T9_9GAMM</name>
<organism evidence="3 4">
    <name type="scientific">Endozoicomonas montiporae CL-33</name>
    <dbReference type="NCBI Taxonomy" id="570277"/>
    <lineage>
        <taxon>Bacteria</taxon>
        <taxon>Pseudomonadati</taxon>
        <taxon>Pseudomonadota</taxon>
        <taxon>Gammaproteobacteria</taxon>
        <taxon>Oceanospirillales</taxon>
        <taxon>Endozoicomonadaceae</taxon>
        <taxon>Endozoicomonas</taxon>
    </lineage>
</organism>
<dbReference type="AlphaFoldDB" id="A0A142B9T9"/>
<evidence type="ECO:0000313" key="4">
    <source>
        <dbReference type="Proteomes" id="UP000071065"/>
    </source>
</evidence>
<evidence type="ECO:0000259" key="2">
    <source>
        <dbReference type="SMART" id="SM00736"/>
    </source>
</evidence>
<protein>
    <submittedName>
        <fullName evidence="3">VCBS repeat protein</fullName>
    </submittedName>
</protein>
<dbReference type="GO" id="GO:0005509">
    <property type="term" value="F:calcium ion binding"/>
    <property type="evidence" value="ECO:0007669"/>
    <property type="project" value="InterPro"/>
</dbReference>
<evidence type="ECO:0000256" key="1">
    <source>
        <dbReference type="SAM" id="MobiDB-lite"/>
    </source>
</evidence>
<sequence length="597" mass="61828">MAIKLKIVNKEGEVREVTLQAGVEINLQAGEQIDITASEGLELVLVNGTLVISDGLIEVNIGGFANSGGLISGGKTITAQQVASGEFNGVEVVDVVVEAENTETTFEAENTEIATDSSSTDGGAGNALNPVADVLAGDGGVDSLFVTGAEQEDTSQATTRNEREAEAESEAESQTSPVEPESLPSFSPISLLNVASPFLAAEEEVFTFTPEATGGSGNYTYEVTLTDGSELPEWLVFDPATGTISGIPDDGNLETLEIRIIVTDSQGLVSPQEFTTSLSISGVNDVPVLSLGEGDELLGGITITDADLGSTLSKATVTITNGEAGDRLGVDVDNSGLTAVYENGVLTLSGTATAGVYQSVLDSLAIDSSEGFTVGGDRILNVVVTDDQGAESNSANATVNVLAENWSFSEDGLIGSQIAGSWLPAGSSGDAFMSKVVMTFNGKDYVREIGGEFDTINDAGDFKIGIKDPDGTPPIPEVGAIYFRADGTIELVANPLLNFLPKDLNLPASFTYTVNDGGSTTEHTFGMDVTGQNDAPVLNLGEGDELLGGITITDADLGSTLSKATVTITNGEAGDRLGEWCFNTVRYCNGWCLSVRS</sequence>
<feature type="region of interest" description="Disordered" evidence="1">
    <location>
        <begin position="112"/>
        <end position="131"/>
    </location>
</feature>
<accession>A0A142B9T9</accession>
<dbReference type="STRING" id="570277.EZMO1_1325"/>
<dbReference type="Proteomes" id="UP000071065">
    <property type="component" value="Chromosome"/>
</dbReference>
<dbReference type="PATRIC" id="fig|570277.3.peg.1451"/>
<dbReference type="SUPFAM" id="SSF49313">
    <property type="entry name" value="Cadherin-like"/>
    <property type="match status" value="1"/>
</dbReference>
<feature type="domain" description="Dystroglycan-type cadherin-like" evidence="2">
    <location>
        <begin position="194"/>
        <end position="287"/>
    </location>
</feature>
<dbReference type="InterPro" id="IPR013783">
    <property type="entry name" value="Ig-like_fold"/>
</dbReference>
<dbReference type="InterPro" id="IPR006644">
    <property type="entry name" value="Cadg"/>
</dbReference>
<feature type="region of interest" description="Disordered" evidence="1">
    <location>
        <begin position="149"/>
        <end position="184"/>
    </location>
</feature>
<gene>
    <name evidence="3" type="ORF">EZMO1_1325</name>
</gene>
<reference evidence="3 4" key="1">
    <citation type="journal article" date="2016" name="Front. Microbiol.">
        <title>Genomic Insight into the Host-Endosymbiont Relationship of Endozoicomonas montiporae CL-33(T) with its Coral Host.</title>
        <authorList>
            <person name="Ding J.-Y."/>
            <person name="Shiu J.-H."/>
            <person name="Chen W.-M."/>
            <person name="Chiang Y.-R."/>
            <person name="Tang S.-L."/>
        </authorList>
    </citation>
    <scope>NUCLEOTIDE SEQUENCE [LARGE SCALE GENOMIC DNA]</scope>
    <source>
        <strain evidence="3 4">CL-33</strain>
    </source>
</reference>
<dbReference type="RefSeq" id="WP_061509311.1">
    <property type="nucleotide sequence ID" value="NZ_CP013251.1"/>
</dbReference>
<proteinExistence type="predicted"/>
<dbReference type="Pfam" id="PF05345">
    <property type="entry name" value="He_PIG"/>
    <property type="match status" value="1"/>
</dbReference>
<dbReference type="KEGG" id="emp:EZMO1_1325"/>
<dbReference type="EMBL" id="CP013251">
    <property type="protein sequence ID" value="AMO55515.1"/>
    <property type="molecule type" value="Genomic_DNA"/>
</dbReference>
<dbReference type="GO" id="GO:0016020">
    <property type="term" value="C:membrane"/>
    <property type="evidence" value="ECO:0007669"/>
    <property type="project" value="InterPro"/>
</dbReference>
<dbReference type="SMART" id="SM00736">
    <property type="entry name" value="CADG"/>
    <property type="match status" value="1"/>
</dbReference>
<dbReference type="InterPro" id="IPR015919">
    <property type="entry name" value="Cadherin-like_sf"/>
</dbReference>
<dbReference type="Gene3D" id="2.60.40.10">
    <property type="entry name" value="Immunoglobulins"/>
    <property type="match status" value="1"/>
</dbReference>
<dbReference type="OrthoDB" id="6089850at2"/>
<evidence type="ECO:0000313" key="3">
    <source>
        <dbReference type="EMBL" id="AMO55515.1"/>
    </source>
</evidence>